<dbReference type="InterPro" id="IPR013783">
    <property type="entry name" value="Ig-like_fold"/>
</dbReference>
<dbReference type="Gene3D" id="2.60.40.10">
    <property type="entry name" value="Immunoglobulins"/>
    <property type="match status" value="1"/>
</dbReference>
<dbReference type="RefSeq" id="WP_282592566.1">
    <property type="nucleotide sequence ID" value="NZ_JAPAAF010000026.1"/>
</dbReference>
<sequence length="57" mass="6265">MAFKKADLASFNIPEQAWIVDAGSNDVLVGASSQELKAKPSLEIPKTEWVEKVTKTF</sequence>
<gene>
    <name evidence="1" type="ORF">N2K84_14620</name>
</gene>
<organism evidence="1 2">
    <name type="scientific">Gaoshiqia sediminis</name>
    <dbReference type="NCBI Taxonomy" id="2986998"/>
    <lineage>
        <taxon>Bacteria</taxon>
        <taxon>Pseudomonadati</taxon>
        <taxon>Bacteroidota</taxon>
        <taxon>Bacteroidia</taxon>
        <taxon>Marinilabiliales</taxon>
        <taxon>Prolixibacteraceae</taxon>
        <taxon>Gaoshiqia</taxon>
    </lineage>
</organism>
<name>A0AA41Y5V5_9BACT</name>
<reference evidence="1" key="1">
    <citation type="submission" date="2022-10" db="EMBL/GenBank/DDBJ databases">
        <title>Gaoshiqiia sediminis gen. nov., sp. nov., isolated from coastal sediment.</title>
        <authorList>
            <person name="Yu W.X."/>
            <person name="Mu D.S."/>
            <person name="Du J.Z."/>
            <person name="Liang Y.Q."/>
        </authorList>
    </citation>
    <scope>NUCLEOTIDE SEQUENCE</scope>
    <source>
        <strain evidence="1">A06</strain>
    </source>
</reference>
<evidence type="ECO:0000313" key="2">
    <source>
        <dbReference type="Proteomes" id="UP001163821"/>
    </source>
</evidence>
<dbReference type="Proteomes" id="UP001163821">
    <property type="component" value="Unassembled WGS sequence"/>
</dbReference>
<dbReference type="AlphaFoldDB" id="A0AA41Y5V5"/>
<accession>A0AA41Y5V5</accession>
<keyword evidence="2" id="KW-1185">Reference proteome</keyword>
<comment type="caution">
    <text evidence="1">The sequence shown here is derived from an EMBL/GenBank/DDBJ whole genome shotgun (WGS) entry which is preliminary data.</text>
</comment>
<protein>
    <submittedName>
        <fullName evidence="1">Uncharacterized protein</fullName>
    </submittedName>
</protein>
<dbReference type="EMBL" id="JAPAAF010000026">
    <property type="protein sequence ID" value="MCW0483974.1"/>
    <property type="molecule type" value="Genomic_DNA"/>
</dbReference>
<evidence type="ECO:0000313" key="1">
    <source>
        <dbReference type="EMBL" id="MCW0483974.1"/>
    </source>
</evidence>
<proteinExistence type="predicted"/>